<dbReference type="GO" id="GO:0003676">
    <property type="term" value="F:nucleic acid binding"/>
    <property type="evidence" value="ECO:0007669"/>
    <property type="project" value="InterPro"/>
</dbReference>
<reference evidence="3 4" key="1">
    <citation type="journal article" date="2016" name="Nat. Commun.">
        <title>Thousands of microbial genomes shed light on interconnected biogeochemical processes in an aquifer system.</title>
        <authorList>
            <person name="Anantharaman K."/>
            <person name="Brown C.T."/>
            <person name="Hug L.A."/>
            <person name="Sharon I."/>
            <person name="Castelle C.J."/>
            <person name="Probst A.J."/>
            <person name="Thomas B.C."/>
            <person name="Singh A."/>
            <person name="Wilkins M.J."/>
            <person name="Karaoz U."/>
            <person name="Brodie E.L."/>
            <person name="Williams K.H."/>
            <person name="Hubbard S.S."/>
            <person name="Banfield J.F."/>
        </authorList>
    </citation>
    <scope>NUCLEOTIDE SEQUENCE [LARGE SCALE GENOMIC DNA]</scope>
</reference>
<dbReference type="PANTHER" id="PTHR34039">
    <property type="entry name" value="UPF0102 PROTEIN YRAN"/>
    <property type="match status" value="1"/>
</dbReference>
<gene>
    <name evidence="3" type="ORF">A3F23_00730</name>
</gene>
<dbReference type="SUPFAM" id="SSF52980">
    <property type="entry name" value="Restriction endonuclease-like"/>
    <property type="match status" value="1"/>
</dbReference>
<dbReference type="HAMAP" id="MF_00048">
    <property type="entry name" value="UPF0102"/>
    <property type="match status" value="1"/>
</dbReference>
<evidence type="ECO:0000256" key="1">
    <source>
        <dbReference type="ARBA" id="ARBA00006738"/>
    </source>
</evidence>
<dbReference type="EMBL" id="MFHT01000017">
    <property type="protein sequence ID" value="OGF77487.1"/>
    <property type="molecule type" value="Genomic_DNA"/>
</dbReference>
<proteinExistence type="inferred from homology"/>
<comment type="similarity">
    <text evidence="1 2">Belongs to the UPF0102 family.</text>
</comment>
<dbReference type="Pfam" id="PF02021">
    <property type="entry name" value="UPF0102"/>
    <property type="match status" value="1"/>
</dbReference>
<dbReference type="InterPro" id="IPR011856">
    <property type="entry name" value="tRNA_endonuc-like_dom_sf"/>
</dbReference>
<protein>
    <recommendedName>
        <fullName evidence="2">UPF0102 protein A3F23_00730</fullName>
    </recommendedName>
</protein>
<sequence>MPSEKRQFGDICEKVACRHLAKRGFKVLERNYRKKWGEIDIIAQNKESLCFIEVKGSRFSMDDHRPEENVHMWKTKRLWRAIQTWFIEHPDYEDFEWQVDIMAVLVDFNAKKAKIRWTKNVILEQ</sequence>
<dbReference type="Proteomes" id="UP000177723">
    <property type="component" value="Unassembled WGS sequence"/>
</dbReference>
<dbReference type="InterPro" id="IPR003509">
    <property type="entry name" value="UPF0102_YraN-like"/>
</dbReference>
<evidence type="ECO:0000313" key="4">
    <source>
        <dbReference type="Proteomes" id="UP000177723"/>
    </source>
</evidence>
<dbReference type="InterPro" id="IPR011335">
    <property type="entry name" value="Restrct_endonuc-II-like"/>
</dbReference>
<evidence type="ECO:0000256" key="2">
    <source>
        <dbReference type="HAMAP-Rule" id="MF_00048"/>
    </source>
</evidence>
<accession>A0A1F5WPG9</accession>
<organism evidence="3 4">
    <name type="scientific">Candidatus Giovannonibacteria bacterium RIFCSPHIGHO2_12_FULL_43_15</name>
    <dbReference type="NCBI Taxonomy" id="1798341"/>
    <lineage>
        <taxon>Bacteria</taxon>
        <taxon>Candidatus Giovannoniibacteriota</taxon>
    </lineage>
</organism>
<name>A0A1F5WPG9_9BACT</name>
<dbReference type="PANTHER" id="PTHR34039:SF1">
    <property type="entry name" value="UPF0102 PROTEIN YRAN"/>
    <property type="match status" value="1"/>
</dbReference>
<dbReference type="Gene3D" id="3.40.1350.10">
    <property type="match status" value="1"/>
</dbReference>
<comment type="caution">
    <text evidence="3">The sequence shown here is derived from an EMBL/GenBank/DDBJ whole genome shotgun (WGS) entry which is preliminary data.</text>
</comment>
<dbReference type="AlphaFoldDB" id="A0A1F5WPG9"/>
<evidence type="ECO:0000313" key="3">
    <source>
        <dbReference type="EMBL" id="OGF77487.1"/>
    </source>
</evidence>